<dbReference type="Pfam" id="PF03992">
    <property type="entry name" value="ABM"/>
    <property type="match status" value="1"/>
</dbReference>
<dbReference type="SUPFAM" id="SSF54909">
    <property type="entry name" value="Dimeric alpha+beta barrel"/>
    <property type="match status" value="1"/>
</dbReference>
<protein>
    <submittedName>
        <fullName evidence="2">Quinol monooxygenase YgiN</fullName>
    </submittedName>
</protein>
<dbReference type="GO" id="GO:0005829">
    <property type="term" value="C:cytosol"/>
    <property type="evidence" value="ECO:0007669"/>
    <property type="project" value="TreeGrafter"/>
</dbReference>
<keyword evidence="3" id="KW-1185">Reference proteome</keyword>
<dbReference type="InterPro" id="IPR007138">
    <property type="entry name" value="ABM_dom"/>
</dbReference>
<dbReference type="GO" id="GO:0004497">
    <property type="term" value="F:monooxygenase activity"/>
    <property type="evidence" value="ECO:0007669"/>
    <property type="project" value="UniProtKB-KW"/>
</dbReference>
<dbReference type="STRING" id="29534.SAMN05444366_1369"/>
<dbReference type="OrthoDB" id="964493at2"/>
<accession>A0A1M7D1H3</accession>
<keyword evidence="2" id="KW-0560">Oxidoreductase</keyword>
<dbReference type="AlphaFoldDB" id="A0A1M7D1H3"/>
<evidence type="ECO:0000313" key="3">
    <source>
        <dbReference type="Proteomes" id="UP000184121"/>
    </source>
</evidence>
<organism evidence="2 3">
    <name type="scientific">Flavobacterium saccharophilum</name>
    <dbReference type="NCBI Taxonomy" id="29534"/>
    <lineage>
        <taxon>Bacteria</taxon>
        <taxon>Pseudomonadati</taxon>
        <taxon>Bacteroidota</taxon>
        <taxon>Flavobacteriia</taxon>
        <taxon>Flavobacteriales</taxon>
        <taxon>Flavobacteriaceae</taxon>
        <taxon>Flavobacterium</taxon>
    </lineage>
</organism>
<dbReference type="Proteomes" id="UP000184121">
    <property type="component" value="Unassembled WGS sequence"/>
</dbReference>
<dbReference type="PANTHER" id="PTHR33336">
    <property type="entry name" value="QUINOL MONOOXYGENASE YGIN-RELATED"/>
    <property type="match status" value="1"/>
</dbReference>
<proteinExistence type="predicted"/>
<dbReference type="Gene3D" id="3.30.70.100">
    <property type="match status" value="1"/>
</dbReference>
<gene>
    <name evidence="2" type="ORF">SAMN05444366_1369</name>
</gene>
<sequence>MENQNQVHVFATWKVKEGQVENVLNILKTVHDESIQENGNLFYKVHQSNSDKNIILLFEGYTNETAVAAHRNSSYFQNLILGHIVPLLDNREIVLATPVPYL</sequence>
<dbReference type="InterPro" id="IPR011008">
    <property type="entry name" value="Dimeric_a/b-barrel"/>
</dbReference>
<dbReference type="InterPro" id="IPR050744">
    <property type="entry name" value="AI-2_Isomerase_LsrG"/>
</dbReference>
<keyword evidence="2" id="KW-0503">Monooxygenase</keyword>
<evidence type="ECO:0000313" key="2">
    <source>
        <dbReference type="EMBL" id="SHL73372.1"/>
    </source>
</evidence>
<reference evidence="3" key="1">
    <citation type="submission" date="2016-11" db="EMBL/GenBank/DDBJ databases">
        <authorList>
            <person name="Varghese N."/>
            <person name="Submissions S."/>
        </authorList>
    </citation>
    <scope>NUCLEOTIDE SEQUENCE [LARGE SCALE GENOMIC DNA]</scope>
    <source>
        <strain evidence="3">DSM 1811</strain>
    </source>
</reference>
<evidence type="ECO:0000259" key="1">
    <source>
        <dbReference type="PROSITE" id="PS51725"/>
    </source>
</evidence>
<dbReference type="PROSITE" id="PS51725">
    <property type="entry name" value="ABM"/>
    <property type="match status" value="1"/>
</dbReference>
<dbReference type="EMBL" id="FRBY01000002">
    <property type="protein sequence ID" value="SHL73372.1"/>
    <property type="molecule type" value="Genomic_DNA"/>
</dbReference>
<dbReference type="PANTHER" id="PTHR33336:SF3">
    <property type="entry name" value="ABM DOMAIN-CONTAINING PROTEIN"/>
    <property type="match status" value="1"/>
</dbReference>
<name>A0A1M7D1H3_9FLAO</name>
<feature type="domain" description="ABM" evidence="1">
    <location>
        <begin position="7"/>
        <end position="95"/>
    </location>
</feature>
<dbReference type="RefSeq" id="WP_072970837.1">
    <property type="nucleotide sequence ID" value="NZ_FRBY01000002.1"/>
</dbReference>